<organism evidence="1 2">
    <name type="scientific">Leucocoprinus leucothites</name>
    <dbReference type="NCBI Taxonomy" id="201217"/>
    <lineage>
        <taxon>Eukaryota</taxon>
        <taxon>Fungi</taxon>
        <taxon>Dikarya</taxon>
        <taxon>Basidiomycota</taxon>
        <taxon>Agaricomycotina</taxon>
        <taxon>Agaricomycetes</taxon>
        <taxon>Agaricomycetidae</taxon>
        <taxon>Agaricales</taxon>
        <taxon>Agaricineae</taxon>
        <taxon>Agaricaceae</taxon>
        <taxon>Leucocoprinus</taxon>
    </lineage>
</organism>
<reference evidence="1 2" key="1">
    <citation type="journal article" date="2020" name="ISME J.">
        <title>Uncovering the hidden diversity of litter-decomposition mechanisms in mushroom-forming fungi.</title>
        <authorList>
            <person name="Floudas D."/>
            <person name="Bentzer J."/>
            <person name="Ahren D."/>
            <person name="Johansson T."/>
            <person name="Persson P."/>
            <person name="Tunlid A."/>
        </authorList>
    </citation>
    <scope>NUCLEOTIDE SEQUENCE [LARGE SCALE GENOMIC DNA]</scope>
    <source>
        <strain evidence="1 2">CBS 146.42</strain>
    </source>
</reference>
<dbReference type="Proteomes" id="UP000559027">
    <property type="component" value="Unassembled WGS sequence"/>
</dbReference>
<comment type="caution">
    <text evidence="1">The sequence shown here is derived from an EMBL/GenBank/DDBJ whole genome shotgun (WGS) entry which is preliminary data.</text>
</comment>
<gene>
    <name evidence="1" type="ORF">D9756_010933</name>
</gene>
<keyword evidence="2" id="KW-1185">Reference proteome</keyword>
<dbReference type="EMBL" id="JAACJO010000037">
    <property type="protein sequence ID" value="KAF5345971.1"/>
    <property type="molecule type" value="Genomic_DNA"/>
</dbReference>
<accession>A0A8H5FR27</accession>
<evidence type="ECO:0000313" key="2">
    <source>
        <dbReference type="Proteomes" id="UP000559027"/>
    </source>
</evidence>
<sequence length="89" mass="9950">MLSIKKVKNWYAQSFEELITFPLIQLSPSICQALMVPWSSEVTLPESTPNPSLKPLSNRYTNLSHGLNGGGNGNSTNSFNKLWLRVPME</sequence>
<protein>
    <submittedName>
        <fullName evidence="1">Uncharacterized protein</fullName>
    </submittedName>
</protein>
<dbReference type="OrthoDB" id="241648at2759"/>
<proteinExistence type="predicted"/>
<evidence type="ECO:0000313" key="1">
    <source>
        <dbReference type="EMBL" id="KAF5345971.1"/>
    </source>
</evidence>
<dbReference type="AlphaFoldDB" id="A0A8H5FR27"/>
<name>A0A8H5FR27_9AGAR</name>